<protein>
    <recommendedName>
        <fullName evidence="2">Thymidylate kinase</fullName>
    </recommendedName>
</protein>
<dbReference type="KEGG" id="cfer:D4Z93_00405"/>
<dbReference type="InterPro" id="IPR027417">
    <property type="entry name" value="P-loop_NTPase"/>
</dbReference>
<dbReference type="GO" id="GO:0006233">
    <property type="term" value="P:dTDP biosynthetic process"/>
    <property type="evidence" value="ECO:0007669"/>
    <property type="project" value="TreeGrafter"/>
</dbReference>
<evidence type="ECO:0000313" key="6">
    <source>
        <dbReference type="EMBL" id="AYD39104.1"/>
    </source>
</evidence>
<evidence type="ECO:0000259" key="5">
    <source>
        <dbReference type="Pfam" id="PF02223"/>
    </source>
</evidence>
<reference evidence="6 7" key="1">
    <citation type="journal article" date="2019" name="Int. J. Syst. Evol. Microbiol.">
        <title>Clostridium fermenticellae sp. nov., isolated from the mud in a fermentation cellar for the production of the Chinese liquor, baijiu.</title>
        <authorList>
            <person name="Xu P.X."/>
            <person name="Chai L.J."/>
            <person name="Qiu T."/>
            <person name="Zhang X.J."/>
            <person name="Lu Z.M."/>
            <person name="Xiao C."/>
            <person name="Wang S.T."/>
            <person name="Shen C.H."/>
            <person name="Shi J.S."/>
            <person name="Xu Z.H."/>
        </authorList>
    </citation>
    <scope>NUCLEOTIDE SEQUENCE [LARGE SCALE GENOMIC DNA]</scope>
    <source>
        <strain evidence="6 7">JN500901</strain>
    </source>
</reference>
<dbReference type="EMBL" id="CP032416">
    <property type="protein sequence ID" value="AYD39104.1"/>
    <property type="molecule type" value="Genomic_DNA"/>
</dbReference>
<evidence type="ECO:0000256" key="1">
    <source>
        <dbReference type="ARBA" id="ARBA00009776"/>
    </source>
</evidence>
<keyword evidence="7" id="KW-1185">Reference proteome</keyword>
<gene>
    <name evidence="6" type="ORF">D4Z93_00405</name>
</gene>
<dbReference type="OrthoDB" id="9774907at2"/>
<dbReference type="Proteomes" id="UP000266301">
    <property type="component" value="Chromosome"/>
</dbReference>
<proteinExistence type="inferred from homology"/>
<dbReference type="FunFam" id="3.40.50.300:FF:002288">
    <property type="entry name" value="Probable thymidylate kinase"/>
    <property type="match status" value="1"/>
</dbReference>
<keyword evidence="3" id="KW-0547">Nucleotide-binding</keyword>
<evidence type="ECO:0000313" key="7">
    <source>
        <dbReference type="Proteomes" id="UP000266301"/>
    </source>
</evidence>
<dbReference type="PANTHER" id="PTHR10344:SF4">
    <property type="entry name" value="UMP-CMP KINASE 2, MITOCHONDRIAL"/>
    <property type="match status" value="1"/>
</dbReference>
<keyword evidence="4" id="KW-0067">ATP-binding</keyword>
<comment type="similarity">
    <text evidence="1">Belongs to the thymidylate kinase family.</text>
</comment>
<evidence type="ECO:0000256" key="2">
    <source>
        <dbReference type="ARBA" id="ARBA00017144"/>
    </source>
</evidence>
<keyword evidence="6" id="KW-0418">Kinase</keyword>
<feature type="domain" description="Thymidylate kinase-like" evidence="5">
    <location>
        <begin position="10"/>
        <end position="190"/>
    </location>
</feature>
<dbReference type="GO" id="GO:0005524">
    <property type="term" value="F:ATP binding"/>
    <property type="evidence" value="ECO:0007669"/>
    <property type="project" value="UniProtKB-KW"/>
</dbReference>
<dbReference type="AlphaFoldDB" id="A0A386H0C3"/>
<evidence type="ECO:0000256" key="4">
    <source>
        <dbReference type="ARBA" id="ARBA00022840"/>
    </source>
</evidence>
<dbReference type="Gene3D" id="3.40.50.300">
    <property type="entry name" value="P-loop containing nucleotide triphosphate hydrolases"/>
    <property type="match status" value="1"/>
</dbReference>
<dbReference type="SUPFAM" id="SSF52540">
    <property type="entry name" value="P-loop containing nucleoside triphosphate hydrolases"/>
    <property type="match status" value="1"/>
</dbReference>
<keyword evidence="6" id="KW-0808">Transferase</keyword>
<dbReference type="InterPro" id="IPR039430">
    <property type="entry name" value="Thymidylate_kin-like_dom"/>
</dbReference>
<dbReference type="GO" id="GO:0005829">
    <property type="term" value="C:cytosol"/>
    <property type="evidence" value="ECO:0007669"/>
    <property type="project" value="TreeGrafter"/>
</dbReference>
<dbReference type="GO" id="GO:0004798">
    <property type="term" value="F:dTMP kinase activity"/>
    <property type="evidence" value="ECO:0007669"/>
    <property type="project" value="TreeGrafter"/>
</dbReference>
<dbReference type="RefSeq" id="WP_119969815.1">
    <property type="nucleotide sequence ID" value="NZ_CP032416.1"/>
</dbReference>
<evidence type="ECO:0000256" key="3">
    <source>
        <dbReference type="ARBA" id="ARBA00022741"/>
    </source>
</evidence>
<sequence>MNKKGKLIVIEGCDGSGKATQTQMLYNRFVDEKFNVRKVEYPNYKSDSSALVKMYLNGTFGTKPEDVNSYVASTFYAVDRFASYKTDWKDFYDNGGIVIADRYTTSNMIHQASKINDKLAKDKFLNWLWNFEFNLFSLPVPDCVIFLDMPPEYSFDLMKDRKNKINGENIKDIHERDINYLKKSYDNSKYVADKYAWNIIDCIENSRIKSIQKIHNDVYKTLRNHLNL</sequence>
<dbReference type="GO" id="GO:0006227">
    <property type="term" value="P:dUDP biosynthetic process"/>
    <property type="evidence" value="ECO:0007669"/>
    <property type="project" value="TreeGrafter"/>
</dbReference>
<accession>A0A386H0C3</accession>
<name>A0A386H0C3_9CLOT</name>
<dbReference type="GO" id="GO:0006235">
    <property type="term" value="P:dTTP biosynthetic process"/>
    <property type="evidence" value="ECO:0007669"/>
    <property type="project" value="TreeGrafter"/>
</dbReference>
<dbReference type="Pfam" id="PF02223">
    <property type="entry name" value="Thymidylate_kin"/>
    <property type="match status" value="1"/>
</dbReference>
<organism evidence="6 7">
    <name type="scientific">Clostridium fermenticellae</name>
    <dbReference type="NCBI Taxonomy" id="2068654"/>
    <lineage>
        <taxon>Bacteria</taxon>
        <taxon>Bacillati</taxon>
        <taxon>Bacillota</taxon>
        <taxon>Clostridia</taxon>
        <taxon>Eubacteriales</taxon>
        <taxon>Clostridiaceae</taxon>
        <taxon>Clostridium</taxon>
    </lineage>
</organism>
<dbReference type="PANTHER" id="PTHR10344">
    <property type="entry name" value="THYMIDYLATE KINASE"/>
    <property type="match status" value="1"/>
</dbReference>